<dbReference type="EMBL" id="CP000830">
    <property type="protein sequence ID" value="ABV94419.1"/>
    <property type="molecule type" value="Genomic_DNA"/>
</dbReference>
<dbReference type="RefSeq" id="WP_012179347.1">
    <property type="nucleotide sequence ID" value="NC_009952.1"/>
</dbReference>
<proteinExistence type="inferred from homology"/>
<organism evidence="3 4">
    <name type="scientific">Dinoroseobacter shibae (strain DSM 16493 / NCIMB 14021 / DFL 12)</name>
    <dbReference type="NCBI Taxonomy" id="398580"/>
    <lineage>
        <taxon>Bacteria</taxon>
        <taxon>Pseudomonadati</taxon>
        <taxon>Pseudomonadota</taxon>
        <taxon>Alphaproteobacteria</taxon>
        <taxon>Rhodobacterales</taxon>
        <taxon>Roseobacteraceae</taxon>
        <taxon>Dinoroseobacter</taxon>
    </lineage>
</organism>
<dbReference type="CDD" id="cd00293">
    <property type="entry name" value="USP-like"/>
    <property type="match status" value="1"/>
</dbReference>
<gene>
    <name evidence="3" type="ordered locus">Dshi_2686</name>
</gene>
<dbReference type="InterPro" id="IPR014729">
    <property type="entry name" value="Rossmann-like_a/b/a_fold"/>
</dbReference>
<dbReference type="PANTHER" id="PTHR46268">
    <property type="entry name" value="STRESS RESPONSE PROTEIN NHAX"/>
    <property type="match status" value="1"/>
</dbReference>
<dbReference type="eggNOG" id="COG0589">
    <property type="taxonomic scope" value="Bacteria"/>
</dbReference>
<dbReference type="KEGG" id="dsh:Dshi_2686"/>
<evidence type="ECO:0000313" key="4">
    <source>
        <dbReference type="Proteomes" id="UP000006833"/>
    </source>
</evidence>
<accession>A8LIH8</accession>
<dbReference type="Gene3D" id="3.40.50.620">
    <property type="entry name" value="HUPs"/>
    <property type="match status" value="1"/>
</dbReference>
<dbReference type="AlphaFoldDB" id="A8LIH8"/>
<name>A8LIH8_DINSH</name>
<dbReference type="Pfam" id="PF00582">
    <property type="entry name" value="Usp"/>
    <property type="match status" value="1"/>
</dbReference>
<dbReference type="PRINTS" id="PR01438">
    <property type="entry name" value="UNVRSLSTRESS"/>
</dbReference>
<dbReference type="HOGENOM" id="CLU_049301_12_2_5"/>
<evidence type="ECO:0000313" key="3">
    <source>
        <dbReference type="EMBL" id="ABV94419.1"/>
    </source>
</evidence>
<dbReference type="InterPro" id="IPR006016">
    <property type="entry name" value="UspA"/>
</dbReference>
<dbReference type="SUPFAM" id="SSF52402">
    <property type="entry name" value="Adenine nucleotide alpha hydrolases-like"/>
    <property type="match status" value="1"/>
</dbReference>
<dbReference type="OrthoDB" id="9792500at2"/>
<dbReference type="PANTHER" id="PTHR46268:SF6">
    <property type="entry name" value="UNIVERSAL STRESS PROTEIN UP12"/>
    <property type="match status" value="1"/>
</dbReference>
<evidence type="ECO:0000256" key="1">
    <source>
        <dbReference type="ARBA" id="ARBA00008791"/>
    </source>
</evidence>
<dbReference type="STRING" id="398580.Dshi_2686"/>
<evidence type="ECO:0000259" key="2">
    <source>
        <dbReference type="Pfam" id="PF00582"/>
    </source>
</evidence>
<protein>
    <submittedName>
        <fullName evidence="3">Universal stress protein</fullName>
    </submittedName>
</protein>
<comment type="similarity">
    <text evidence="1">Belongs to the universal stress protein A family.</text>
</comment>
<dbReference type="Proteomes" id="UP000006833">
    <property type="component" value="Chromosome"/>
</dbReference>
<reference evidence="4" key="1">
    <citation type="journal article" date="2010" name="ISME J.">
        <title>The complete genome sequence of the algal symbiont Dinoroseobacter shibae: a hitchhiker's guide to life in the sea.</title>
        <authorList>
            <person name="Wagner-Dobler I."/>
            <person name="Ballhausen B."/>
            <person name="Berger M."/>
            <person name="Brinkhoff T."/>
            <person name="Buchholz I."/>
            <person name="Bunk B."/>
            <person name="Cypionka H."/>
            <person name="Daniel R."/>
            <person name="Drepper T."/>
            <person name="Gerdts G."/>
            <person name="Hahnke S."/>
            <person name="Han C."/>
            <person name="Jahn D."/>
            <person name="Kalhoefer D."/>
            <person name="Kiss H."/>
            <person name="Klenk H.P."/>
            <person name="Kyrpides N."/>
            <person name="Liebl W."/>
            <person name="Liesegang H."/>
            <person name="Meincke L."/>
            <person name="Pati A."/>
            <person name="Petersen J."/>
            <person name="Piekarski T."/>
            <person name="Pommerenke C."/>
            <person name="Pradella S."/>
            <person name="Pukall R."/>
            <person name="Rabus R."/>
            <person name="Stackebrandt E."/>
            <person name="Thole S."/>
            <person name="Thompson L."/>
            <person name="Tielen P."/>
            <person name="Tomasch J."/>
            <person name="von Jan M."/>
            <person name="Wanphrut N."/>
            <person name="Wichels A."/>
            <person name="Zech H."/>
            <person name="Simon M."/>
        </authorList>
    </citation>
    <scope>NUCLEOTIDE SEQUENCE [LARGE SCALE GENOMIC DNA]</scope>
    <source>
        <strain evidence="4">DSM 16493 / NCIMB 14021 / DFL 12</strain>
    </source>
</reference>
<feature type="domain" description="UspA" evidence="2">
    <location>
        <begin position="1"/>
        <end position="138"/>
    </location>
</feature>
<sequence length="138" mass="14639">MYTRILVPVDLDNADKLTKALDLAGQTAKAHGAEVIYVDVVDAVPTTSTRTEGQKAGARLAQFAADQGLAHDIKTRGHVTLRGDLSLNVGADILKAARDTQADLIVMGTHMPGLKEYFLSSNAGYVATHAPITVTVVR</sequence>
<dbReference type="InterPro" id="IPR006015">
    <property type="entry name" value="Universal_stress_UspA"/>
</dbReference>
<keyword evidence="4" id="KW-1185">Reference proteome</keyword>